<organism evidence="2 3">
    <name type="scientific">Chondromyces apiculatus DSM 436</name>
    <dbReference type="NCBI Taxonomy" id="1192034"/>
    <lineage>
        <taxon>Bacteria</taxon>
        <taxon>Pseudomonadati</taxon>
        <taxon>Myxococcota</taxon>
        <taxon>Polyangia</taxon>
        <taxon>Polyangiales</taxon>
        <taxon>Polyangiaceae</taxon>
        <taxon>Chondromyces</taxon>
    </lineage>
</organism>
<reference evidence="2 3" key="1">
    <citation type="submission" date="2013-05" db="EMBL/GenBank/DDBJ databases">
        <title>Genome assembly of Chondromyces apiculatus DSM 436.</title>
        <authorList>
            <person name="Sharma G."/>
            <person name="Khatri I."/>
            <person name="Kaur C."/>
            <person name="Mayilraj S."/>
            <person name="Subramanian S."/>
        </authorList>
    </citation>
    <scope>NUCLEOTIDE SEQUENCE [LARGE SCALE GENOMIC DNA]</scope>
    <source>
        <strain evidence="2 3">DSM 436</strain>
    </source>
</reference>
<evidence type="ECO:0000256" key="1">
    <source>
        <dbReference type="SAM" id="Phobius"/>
    </source>
</evidence>
<gene>
    <name evidence="2" type="ORF">CAP_1559</name>
</gene>
<proteinExistence type="predicted"/>
<dbReference type="Proteomes" id="UP000019678">
    <property type="component" value="Unassembled WGS sequence"/>
</dbReference>
<evidence type="ECO:0000313" key="2">
    <source>
        <dbReference type="EMBL" id="EYF06862.1"/>
    </source>
</evidence>
<evidence type="ECO:0000313" key="3">
    <source>
        <dbReference type="Proteomes" id="UP000019678"/>
    </source>
</evidence>
<keyword evidence="1" id="KW-0472">Membrane</keyword>
<name>A0A017TD62_9BACT</name>
<keyword evidence="3" id="KW-1185">Reference proteome</keyword>
<dbReference type="AlphaFoldDB" id="A0A017TD62"/>
<dbReference type="STRING" id="1192034.CAP_1559"/>
<sequence length="59" mass="6092">MNMKHIGVPASIILASSALTGCSAVKGIFKAGVWSGVIVVVLLLMVVGGAFSMFRGRSR</sequence>
<dbReference type="PROSITE" id="PS51257">
    <property type="entry name" value="PROKAR_LIPOPROTEIN"/>
    <property type="match status" value="1"/>
</dbReference>
<accession>A0A017TD62</accession>
<protein>
    <recommendedName>
        <fullName evidence="4">Phosphatidate cytidylyltransferase</fullName>
    </recommendedName>
</protein>
<dbReference type="EMBL" id="ASRX01000014">
    <property type="protein sequence ID" value="EYF06862.1"/>
    <property type="molecule type" value="Genomic_DNA"/>
</dbReference>
<evidence type="ECO:0008006" key="4">
    <source>
        <dbReference type="Google" id="ProtNLM"/>
    </source>
</evidence>
<feature type="transmembrane region" description="Helical" evidence="1">
    <location>
        <begin position="34"/>
        <end position="54"/>
    </location>
</feature>
<keyword evidence="1" id="KW-0812">Transmembrane</keyword>
<dbReference type="RefSeq" id="WP_044239261.1">
    <property type="nucleotide sequence ID" value="NZ_ASRX01000014.1"/>
</dbReference>
<comment type="caution">
    <text evidence="2">The sequence shown here is derived from an EMBL/GenBank/DDBJ whole genome shotgun (WGS) entry which is preliminary data.</text>
</comment>
<keyword evidence="1" id="KW-1133">Transmembrane helix</keyword>
<dbReference type="OrthoDB" id="714277at2"/>